<dbReference type="InterPro" id="IPR002213">
    <property type="entry name" value="UDP_glucos_trans"/>
</dbReference>
<reference evidence="3 4" key="1">
    <citation type="submission" date="2023-10" db="EMBL/GenBank/DDBJ databases">
        <authorList>
            <person name="Maclean D."/>
            <person name="Macfadyen A."/>
        </authorList>
    </citation>
    <scope>NUCLEOTIDE SEQUENCE [LARGE SCALE GENOMIC DNA]</scope>
</reference>
<evidence type="ECO:0000313" key="3">
    <source>
        <dbReference type="EMBL" id="CAK0786591.1"/>
    </source>
</evidence>
<keyword evidence="1" id="KW-0328">Glycosyltransferase</keyword>
<organism evidence="3 4">
    <name type="scientific">Coccomyxa viridis</name>
    <dbReference type="NCBI Taxonomy" id="1274662"/>
    <lineage>
        <taxon>Eukaryota</taxon>
        <taxon>Viridiplantae</taxon>
        <taxon>Chlorophyta</taxon>
        <taxon>core chlorophytes</taxon>
        <taxon>Trebouxiophyceae</taxon>
        <taxon>Trebouxiophyceae incertae sedis</taxon>
        <taxon>Coccomyxaceae</taxon>
        <taxon>Coccomyxa</taxon>
    </lineage>
</organism>
<evidence type="ECO:0000256" key="1">
    <source>
        <dbReference type="ARBA" id="ARBA00022676"/>
    </source>
</evidence>
<dbReference type="EMBL" id="CAUYUE010000015">
    <property type="protein sequence ID" value="CAK0786591.1"/>
    <property type="molecule type" value="Genomic_DNA"/>
</dbReference>
<evidence type="ECO:0000256" key="2">
    <source>
        <dbReference type="ARBA" id="ARBA00022679"/>
    </source>
</evidence>
<dbReference type="Gene3D" id="3.40.50.2000">
    <property type="entry name" value="Glycogen Phosphorylase B"/>
    <property type="match status" value="1"/>
</dbReference>
<dbReference type="Proteomes" id="UP001314263">
    <property type="component" value="Unassembled WGS sequence"/>
</dbReference>
<evidence type="ECO:0000313" key="4">
    <source>
        <dbReference type="Proteomes" id="UP001314263"/>
    </source>
</evidence>
<keyword evidence="2" id="KW-0808">Transferase</keyword>
<dbReference type="GO" id="GO:0008194">
    <property type="term" value="F:UDP-glycosyltransferase activity"/>
    <property type="evidence" value="ECO:0007669"/>
    <property type="project" value="InterPro"/>
</dbReference>
<accession>A0AAV1IIW7</accession>
<dbReference type="PANTHER" id="PTHR48043:SF145">
    <property type="entry name" value="FI06409P-RELATED"/>
    <property type="match status" value="1"/>
</dbReference>
<sequence length="192" mass="22395">MNARKIAEEVRRRGHEVLYVALSPDVHILEPTTIPIVSYDIPGVNNAVPMPEWRIKSTTPWRELWRGLNGIMKDACEGLVSNETAMQQMKAFGADVMLAEMFTPCSALLAHKLDLPWINHWPIAQVEPHFTSLWPASNRRLFQPNPLAYFPQFKTRSTTQMMGLWKRLENFFWYWRYALDDWLVHSDVVQTL</sequence>
<keyword evidence="4" id="KW-1185">Reference proteome</keyword>
<dbReference type="Pfam" id="PF00201">
    <property type="entry name" value="UDPGT"/>
    <property type="match status" value="1"/>
</dbReference>
<proteinExistence type="predicted"/>
<dbReference type="SUPFAM" id="SSF53756">
    <property type="entry name" value="UDP-Glycosyltransferase/glycogen phosphorylase"/>
    <property type="match status" value="1"/>
</dbReference>
<gene>
    <name evidence="3" type="ORF">CVIRNUC_009805</name>
</gene>
<dbReference type="AlphaFoldDB" id="A0AAV1IIW7"/>
<name>A0AAV1IIW7_9CHLO</name>
<protein>
    <submittedName>
        <fullName evidence="3">Uncharacterized protein</fullName>
    </submittedName>
</protein>
<dbReference type="InterPro" id="IPR050271">
    <property type="entry name" value="UDP-glycosyltransferase"/>
</dbReference>
<comment type="caution">
    <text evidence="3">The sequence shown here is derived from an EMBL/GenBank/DDBJ whole genome shotgun (WGS) entry which is preliminary data.</text>
</comment>
<dbReference type="PANTHER" id="PTHR48043">
    <property type="entry name" value="EG:EG0003.4 PROTEIN-RELATED"/>
    <property type="match status" value="1"/>
</dbReference>